<proteinExistence type="predicted"/>
<dbReference type="InterPro" id="IPR036894">
    <property type="entry name" value="YbaB-like_sf"/>
</dbReference>
<dbReference type="InterPro" id="IPR004401">
    <property type="entry name" value="YbaB/EbfC"/>
</dbReference>
<accession>A0ABS2J496</accession>
<dbReference type="Pfam" id="PF02575">
    <property type="entry name" value="YbaB_DNA_bd"/>
    <property type="match status" value="1"/>
</dbReference>
<dbReference type="SUPFAM" id="SSF82607">
    <property type="entry name" value="YbaB-like"/>
    <property type="match status" value="1"/>
</dbReference>
<keyword evidence="2" id="KW-1185">Reference proteome</keyword>
<evidence type="ECO:0000313" key="1">
    <source>
        <dbReference type="EMBL" id="MBM7081144.1"/>
    </source>
</evidence>
<evidence type="ECO:0000313" key="2">
    <source>
        <dbReference type="Proteomes" id="UP000809587"/>
    </source>
</evidence>
<dbReference type="EMBL" id="JAFEUO010000001">
    <property type="protein sequence ID" value="MBM7081144.1"/>
    <property type="molecule type" value="Genomic_DNA"/>
</dbReference>
<protein>
    <submittedName>
        <fullName evidence="1">YbaB/EbfC family nucleoid-associated protein</fullName>
    </submittedName>
</protein>
<sequence length="141" mass="15648">MAERVDRDVNQALRARFDEVYGQYQRLRSGVDDLRAELAELRVTERSDDGQVTATVGARGELISVELTPAVYHDRDHHALSRKITTTVHRACTRAATATQELVTAYLPAGSGSVEFLRTGDFGALLGRADAVLRREAERHE</sequence>
<dbReference type="Proteomes" id="UP000809587">
    <property type="component" value="Unassembled WGS sequence"/>
</dbReference>
<gene>
    <name evidence="1" type="ORF">JQN84_01085</name>
</gene>
<reference evidence="1 2" key="1">
    <citation type="submission" date="2021-02" db="EMBL/GenBank/DDBJ databases">
        <authorList>
            <person name="Lee D.-H."/>
        </authorList>
    </citation>
    <scope>NUCLEOTIDE SEQUENCE [LARGE SCALE GENOMIC DNA]</scope>
    <source>
        <strain evidence="1 2">MMS20-R2-29</strain>
    </source>
</reference>
<name>A0ABS2J496_9ACTN</name>
<comment type="caution">
    <text evidence="1">The sequence shown here is derived from an EMBL/GenBank/DDBJ whole genome shotgun (WGS) entry which is preliminary data.</text>
</comment>
<organism evidence="1 2">
    <name type="scientific">Micromonospora humidisoli</name>
    <dbReference type="NCBI Taxonomy" id="2807622"/>
    <lineage>
        <taxon>Bacteria</taxon>
        <taxon>Bacillati</taxon>
        <taxon>Actinomycetota</taxon>
        <taxon>Actinomycetes</taxon>
        <taxon>Micromonosporales</taxon>
        <taxon>Micromonosporaceae</taxon>
        <taxon>Micromonospora</taxon>
    </lineage>
</organism>
<dbReference type="Gene3D" id="3.30.1310.10">
    <property type="entry name" value="Nucleoid-associated protein YbaB-like domain"/>
    <property type="match status" value="1"/>
</dbReference>